<evidence type="ECO:0000313" key="1">
    <source>
        <dbReference type="EMBL" id="EFN99841.1"/>
    </source>
</evidence>
<dbReference type="SUPFAM" id="SSF56399">
    <property type="entry name" value="ADP-ribosylation"/>
    <property type="match status" value="1"/>
</dbReference>
<accession>E1LUP4</accession>
<gene>
    <name evidence="1" type="ORF">SMSK597_1690</name>
</gene>
<dbReference type="Gene3D" id="3.90.228.10">
    <property type="match status" value="1"/>
</dbReference>
<dbReference type="eggNOG" id="ENOG50330D8">
    <property type="taxonomic scope" value="Bacteria"/>
</dbReference>
<organism evidence="1 2">
    <name type="scientific">Streptococcus mitis SK597</name>
    <dbReference type="NCBI Taxonomy" id="585204"/>
    <lineage>
        <taxon>Bacteria</taxon>
        <taxon>Bacillati</taxon>
        <taxon>Bacillota</taxon>
        <taxon>Bacilli</taxon>
        <taxon>Lactobacillales</taxon>
        <taxon>Streptococcaceae</taxon>
        <taxon>Streptococcus</taxon>
        <taxon>Streptococcus mitis group</taxon>
    </lineage>
</organism>
<sequence>MVMEDVLELTGFHGTTQQNANQIRRAGFKVSKIDWSKPDLRNPNDLGEGVYFFQDFREENGSGRKMAFSYAYHYKDKVAQKQKCSIEVLEANITVSSDNFLDMDLSDNLELFYSFKDKHEHEREKIKRRLKQDGSFKRKNYDGIMMELFISKIHEQCGSQTRIKVVSKNTVTILNGEISNFPNGTELCVRDTGCIKIKGVNNGNTGNEFKKFL</sequence>
<name>E1LUP4_STRMT</name>
<dbReference type="Proteomes" id="UP000003316">
    <property type="component" value="Unassembled WGS sequence"/>
</dbReference>
<dbReference type="EMBL" id="AEDV01000089">
    <property type="protein sequence ID" value="EFN99841.1"/>
    <property type="molecule type" value="Genomic_DNA"/>
</dbReference>
<dbReference type="AlphaFoldDB" id="E1LUP4"/>
<evidence type="ECO:0000313" key="2">
    <source>
        <dbReference type="Proteomes" id="UP000003316"/>
    </source>
</evidence>
<proteinExistence type="predicted"/>
<protein>
    <submittedName>
        <fullName evidence="1">Uncharacterized protein</fullName>
    </submittedName>
</protein>
<reference evidence="1 2" key="1">
    <citation type="submission" date="2010-09" db="EMBL/GenBank/DDBJ databases">
        <authorList>
            <person name="Daugherty S.C."/>
            <person name="Tallon L.J."/>
            <person name="Jones K.M."/>
            <person name="Liu X."/>
            <person name="Kilian M."/>
            <person name="Tettelin H."/>
        </authorList>
    </citation>
    <scope>NUCLEOTIDE SEQUENCE [LARGE SCALE GENOMIC DNA]</scope>
    <source>
        <strain evidence="1 2">SK597</strain>
    </source>
</reference>
<comment type="caution">
    <text evidence="1">The sequence shown here is derived from an EMBL/GenBank/DDBJ whole genome shotgun (WGS) entry which is preliminary data.</text>
</comment>